<keyword evidence="8" id="KW-1185">Reference proteome</keyword>
<feature type="binding site" evidence="5">
    <location>
        <position position="95"/>
    </location>
    <ligand>
        <name>Mg(2+)</name>
        <dbReference type="ChEBI" id="CHEBI:18420"/>
    </ligand>
</feature>
<sequence length="164" mass="17622">MAASFFDTNVLVYLASSDAAKAERAESVIAGGGAISVQVLNELANVARRKMRMSWTDIHTLLSTLRSLLTVHTVTVEMHETGLALAERQGLSTCDAMIVAAALHARCDTLWSQDMQDGMVRAEGLRIIDPFRQPPLTEPAPGFYAAAFTPRSSQARSNSSSSAP</sequence>
<feature type="binding site" evidence="5">
    <location>
        <position position="7"/>
    </location>
    <ligand>
        <name>Mg(2+)</name>
        <dbReference type="ChEBI" id="CHEBI:18420"/>
    </ligand>
</feature>
<dbReference type="InterPro" id="IPR002716">
    <property type="entry name" value="PIN_dom"/>
</dbReference>
<keyword evidence="5" id="KW-0460">Magnesium</keyword>
<keyword evidence="5" id="KW-0800">Toxin</keyword>
<dbReference type="InterPro" id="IPR022907">
    <property type="entry name" value="VapC_family"/>
</dbReference>
<gene>
    <name evidence="5" type="primary">vapC</name>
    <name evidence="7" type="ORF">QO011_001582</name>
</gene>
<accession>A0ABU0J2U9</accession>
<proteinExistence type="inferred from homology"/>
<organism evidence="7 8">
    <name type="scientific">Labrys wisconsinensis</name>
    <dbReference type="NCBI Taxonomy" id="425677"/>
    <lineage>
        <taxon>Bacteria</taxon>
        <taxon>Pseudomonadati</taxon>
        <taxon>Pseudomonadota</taxon>
        <taxon>Alphaproteobacteria</taxon>
        <taxon>Hyphomicrobiales</taxon>
        <taxon>Xanthobacteraceae</taxon>
        <taxon>Labrys</taxon>
    </lineage>
</organism>
<dbReference type="HAMAP" id="MF_00265">
    <property type="entry name" value="VapC_Nob1"/>
    <property type="match status" value="1"/>
</dbReference>
<dbReference type="CDD" id="cd18692">
    <property type="entry name" value="PIN_VapC-like"/>
    <property type="match status" value="1"/>
</dbReference>
<dbReference type="SUPFAM" id="SSF88723">
    <property type="entry name" value="PIN domain-like"/>
    <property type="match status" value="1"/>
</dbReference>
<evidence type="ECO:0000256" key="5">
    <source>
        <dbReference type="HAMAP-Rule" id="MF_00265"/>
    </source>
</evidence>
<keyword evidence="2 5" id="KW-0540">Nuclease</keyword>
<comment type="function">
    <text evidence="5">Toxic component of a toxin-antitoxin (TA) system. An RNase.</text>
</comment>
<evidence type="ECO:0000313" key="7">
    <source>
        <dbReference type="EMBL" id="MDQ0468582.1"/>
    </source>
</evidence>
<reference evidence="7 8" key="1">
    <citation type="submission" date="2023-07" db="EMBL/GenBank/DDBJ databases">
        <title>Genomic Encyclopedia of Type Strains, Phase IV (KMG-IV): sequencing the most valuable type-strain genomes for metagenomic binning, comparative biology and taxonomic classification.</title>
        <authorList>
            <person name="Goeker M."/>
        </authorList>
    </citation>
    <scope>NUCLEOTIDE SEQUENCE [LARGE SCALE GENOMIC DNA]</scope>
    <source>
        <strain evidence="7 8">DSM 19619</strain>
    </source>
</reference>
<evidence type="ECO:0000256" key="1">
    <source>
        <dbReference type="ARBA" id="ARBA00022649"/>
    </source>
</evidence>
<dbReference type="InterPro" id="IPR029060">
    <property type="entry name" value="PIN-like_dom_sf"/>
</dbReference>
<dbReference type="EMBL" id="JAUSVX010000002">
    <property type="protein sequence ID" value="MDQ0468582.1"/>
    <property type="molecule type" value="Genomic_DNA"/>
</dbReference>
<comment type="cofactor">
    <cofactor evidence="5">
        <name>Mg(2+)</name>
        <dbReference type="ChEBI" id="CHEBI:18420"/>
    </cofactor>
</comment>
<keyword evidence="1 5" id="KW-1277">Toxin-antitoxin system</keyword>
<dbReference type="EC" id="3.1.-.-" evidence="5"/>
<comment type="similarity">
    <text evidence="5">Belongs to the PINc/VapC protein family.</text>
</comment>
<dbReference type="Pfam" id="PF01850">
    <property type="entry name" value="PIN"/>
    <property type="match status" value="1"/>
</dbReference>
<keyword evidence="4 5" id="KW-0378">Hydrolase</keyword>
<evidence type="ECO:0000259" key="6">
    <source>
        <dbReference type="Pfam" id="PF01850"/>
    </source>
</evidence>
<evidence type="ECO:0000256" key="3">
    <source>
        <dbReference type="ARBA" id="ARBA00022723"/>
    </source>
</evidence>
<keyword evidence="3 5" id="KW-0479">Metal-binding</keyword>
<dbReference type="Proteomes" id="UP001242480">
    <property type="component" value="Unassembled WGS sequence"/>
</dbReference>
<comment type="caution">
    <text evidence="7">The sequence shown here is derived from an EMBL/GenBank/DDBJ whole genome shotgun (WGS) entry which is preliminary data.</text>
</comment>
<protein>
    <recommendedName>
        <fullName evidence="5">Ribonuclease VapC</fullName>
        <shortName evidence="5">RNase VapC</shortName>
        <ecNumber evidence="5">3.1.-.-</ecNumber>
    </recommendedName>
    <alternativeName>
        <fullName evidence="5">Toxin VapC</fullName>
    </alternativeName>
</protein>
<feature type="domain" description="PIN" evidence="6">
    <location>
        <begin position="5"/>
        <end position="114"/>
    </location>
</feature>
<dbReference type="Gene3D" id="3.40.50.1010">
    <property type="entry name" value="5'-nuclease"/>
    <property type="match status" value="1"/>
</dbReference>
<evidence type="ECO:0000256" key="4">
    <source>
        <dbReference type="ARBA" id="ARBA00022801"/>
    </source>
</evidence>
<name>A0ABU0J2U9_9HYPH</name>
<dbReference type="RefSeq" id="WP_307269979.1">
    <property type="nucleotide sequence ID" value="NZ_JAUSVX010000002.1"/>
</dbReference>
<evidence type="ECO:0000256" key="2">
    <source>
        <dbReference type="ARBA" id="ARBA00022722"/>
    </source>
</evidence>
<evidence type="ECO:0000313" key="8">
    <source>
        <dbReference type="Proteomes" id="UP001242480"/>
    </source>
</evidence>